<evidence type="ECO:0000256" key="2">
    <source>
        <dbReference type="SAM" id="MobiDB-lite"/>
    </source>
</evidence>
<organism evidence="4 5">
    <name type="scientific">Tagetes erecta</name>
    <name type="common">African marigold</name>
    <dbReference type="NCBI Taxonomy" id="13708"/>
    <lineage>
        <taxon>Eukaryota</taxon>
        <taxon>Viridiplantae</taxon>
        <taxon>Streptophyta</taxon>
        <taxon>Embryophyta</taxon>
        <taxon>Tracheophyta</taxon>
        <taxon>Spermatophyta</taxon>
        <taxon>Magnoliopsida</taxon>
        <taxon>eudicotyledons</taxon>
        <taxon>Gunneridae</taxon>
        <taxon>Pentapetalae</taxon>
        <taxon>asterids</taxon>
        <taxon>campanulids</taxon>
        <taxon>Asterales</taxon>
        <taxon>Asteraceae</taxon>
        <taxon>Asteroideae</taxon>
        <taxon>Heliantheae alliance</taxon>
        <taxon>Tageteae</taxon>
        <taxon>Tagetes</taxon>
    </lineage>
</organism>
<feature type="region of interest" description="Disordered" evidence="2">
    <location>
        <begin position="92"/>
        <end position="121"/>
    </location>
</feature>
<feature type="region of interest" description="Disordered" evidence="2">
    <location>
        <begin position="31"/>
        <end position="53"/>
    </location>
</feature>
<gene>
    <name evidence="4" type="ORF">QVD17_34267</name>
</gene>
<sequence>MATLFTKFTSLLFILIHLGCFIIFPTSNRHRHHPKTTSKPSSPLPLLRPTSTKHKHKHNKTYYKTISASWSFIKLIFSRSNHQSDANSSIIHHVPASPASSTRSLNNTRPGSMTRPGSLTESDFLPLRNDIYPCTNCGEVFQKPGLLEQHQAVKHAVSELFDDDPGKNIVRIIFQTGWPGSGKNPMVYRVMKIHNCPKILTRFEEYRESVKSKAARYISNVSRVRLRTSKDERCIADGNELLRFHCATYVCDLGQNGNSSICSQQYCSVCGIIRAGFSSKMDGILTYSTSWKGHVAVPDDIEEEFGFMHVKRAMMVCRVIAGRVGSGMEEGEKDDPGYDSLVGRECSSGMEEEDELIVFNPRAVLPCFVIAYTI</sequence>
<name>A0AAD8K1W8_TARER</name>
<feature type="compositionally biased region" description="Low complexity" evidence="2">
    <location>
        <begin position="37"/>
        <end position="50"/>
    </location>
</feature>
<keyword evidence="1" id="KW-0862">Zinc</keyword>
<dbReference type="Proteomes" id="UP001229421">
    <property type="component" value="Unassembled WGS sequence"/>
</dbReference>
<evidence type="ECO:0000256" key="1">
    <source>
        <dbReference type="PROSITE-ProRule" id="PRU00042"/>
    </source>
</evidence>
<keyword evidence="5" id="KW-1185">Reference proteome</keyword>
<evidence type="ECO:0000313" key="5">
    <source>
        <dbReference type="Proteomes" id="UP001229421"/>
    </source>
</evidence>
<dbReference type="PANTHER" id="PTHR31681:SF103">
    <property type="entry name" value="POLY(ADP-RIBOSE) POLYMERASE, CATALYTIC DOMAIN, ZINC FINGER, C2H2-LIKE PROTEIN-RELATED"/>
    <property type="match status" value="1"/>
</dbReference>
<dbReference type="SUPFAM" id="SSF56399">
    <property type="entry name" value="ADP-ribosylation"/>
    <property type="match status" value="1"/>
</dbReference>
<comment type="caution">
    <text evidence="4">The sequence shown here is derived from an EMBL/GenBank/DDBJ whole genome shotgun (WGS) entry which is preliminary data.</text>
</comment>
<evidence type="ECO:0000313" key="4">
    <source>
        <dbReference type="EMBL" id="KAK1412767.1"/>
    </source>
</evidence>
<dbReference type="EMBL" id="JAUHHV010000009">
    <property type="protein sequence ID" value="KAK1412767.1"/>
    <property type="molecule type" value="Genomic_DNA"/>
</dbReference>
<keyword evidence="1" id="KW-0863">Zinc-finger</keyword>
<feature type="domain" description="C2H2-type" evidence="3">
    <location>
        <begin position="132"/>
        <end position="160"/>
    </location>
</feature>
<keyword evidence="1" id="KW-0479">Metal-binding</keyword>
<accession>A0AAD8K1W8</accession>
<dbReference type="GO" id="GO:0008270">
    <property type="term" value="F:zinc ion binding"/>
    <property type="evidence" value="ECO:0007669"/>
    <property type="project" value="UniProtKB-KW"/>
</dbReference>
<dbReference type="InterPro" id="IPR013087">
    <property type="entry name" value="Znf_C2H2_type"/>
</dbReference>
<proteinExistence type="predicted"/>
<reference evidence="4" key="1">
    <citation type="journal article" date="2023" name="bioRxiv">
        <title>Improved chromosome-level genome assembly for marigold (Tagetes erecta).</title>
        <authorList>
            <person name="Jiang F."/>
            <person name="Yuan L."/>
            <person name="Wang S."/>
            <person name="Wang H."/>
            <person name="Xu D."/>
            <person name="Wang A."/>
            <person name="Fan W."/>
        </authorList>
    </citation>
    <scope>NUCLEOTIDE SEQUENCE</scope>
    <source>
        <strain evidence="4">WSJ</strain>
        <tissue evidence="4">Leaf</tissue>
    </source>
</reference>
<dbReference type="PANTHER" id="PTHR31681">
    <property type="entry name" value="C2H2-LIKE ZINC FINGER PROTEIN"/>
    <property type="match status" value="1"/>
</dbReference>
<protein>
    <recommendedName>
        <fullName evidence="3">C2H2-type domain-containing protein</fullName>
    </recommendedName>
</protein>
<evidence type="ECO:0000259" key="3">
    <source>
        <dbReference type="PROSITE" id="PS50157"/>
    </source>
</evidence>
<dbReference type="AlphaFoldDB" id="A0AAD8K1W8"/>
<dbReference type="Gene3D" id="3.90.228.10">
    <property type="match status" value="1"/>
</dbReference>
<dbReference type="PROSITE" id="PS00028">
    <property type="entry name" value="ZINC_FINGER_C2H2_1"/>
    <property type="match status" value="1"/>
</dbReference>
<dbReference type="PROSITE" id="PS50157">
    <property type="entry name" value="ZINC_FINGER_C2H2_2"/>
    <property type="match status" value="1"/>
</dbReference>
<feature type="compositionally biased region" description="Polar residues" evidence="2">
    <location>
        <begin position="98"/>
        <end position="121"/>
    </location>
</feature>